<dbReference type="AlphaFoldDB" id="A0A0F7K0F1"/>
<feature type="domain" description="Solute-binding protein family 3/N-terminal" evidence="4">
    <location>
        <begin position="36"/>
        <end position="255"/>
    </location>
</feature>
<keyword evidence="6" id="KW-1185">Reference proteome</keyword>
<dbReference type="Proteomes" id="UP000034410">
    <property type="component" value="Chromosome"/>
</dbReference>
<protein>
    <submittedName>
        <fullName evidence="5">Amino acid ABC transporter substrate-binding protein</fullName>
    </submittedName>
</protein>
<evidence type="ECO:0000313" key="6">
    <source>
        <dbReference type="Proteomes" id="UP000034410"/>
    </source>
</evidence>
<dbReference type="Pfam" id="PF00497">
    <property type="entry name" value="SBP_bac_3"/>
    <property type="match status" value="1"/>
</dbReference>
<dbReference type="SUPFAM" id="SSF53850">
    <property type="entry name" value="Periplasmic binding protein-like II"/>
    <property type="match status" value="1"/>
</dbReference>
<gene>
    <name evidence="5" type="ORF">AAY24_10010</name>
</gene>
<evidence type="ECO:0000313" key="5">
    <source>
        <dbReference type="EMBL" id="AKH20635.1"/>
    </source>
</evidence>
<evidence type="ECO:0000256" key="3">
    <source>
        <dbReference type="SAM" id="SignalP"/>
    </source>
</evidence>
<organism evidence="5 6">
    <name type="scientific">Sedimenticola thiotaurini</name>
    <dbReference type="NCBI Taxonomy" id="1543721"/>
    <lineage>
        <taxon>Bacteria</taxon>
        <taxon>Pseudomonadati</taxon>
        <taxon>Pseudomonadota</taxon>
        <taxon>Gammaproteobacteria</taxon>
        <taxon>Chromatiales</taxon>
        <taxon>Sedimenticolaceae</taxon>
        <taxon>Sedimenticola</taxon>
    </lineage>
</organism>
<evidence type="ECO:0000256" key="1">
    <source>
        <dbReference type="ARBA" id="ARBA00010333"/>
    </source>
</evidence>
<comment type="similarity">
    <text evidence="1">Belongs to the bacterial solute-binding protein 3 family.</text>
</comment>
<feature type="signal peptide" evidence="3">
    <location>
        <begin position="1"/>
        <end position="24"/>
    </location>
</feature>
<reference evidence="5 6" key="1">
    <citation type="journal article" date="2015" name="Genome Announc.">
        <title>Complete Genome Sequence of Sedimenticola thiotaurini Strain SIP-G1, a Polyphosphate- and Polyhydroxyalkanoate-Accumulating Sulfur-Oxidizing Gammaproteobacterium Isolated from Salt Marsh Sediments.</title>
        <authorList>
            <person name="Flood B.E."/>
            <person name="Jones D.S."/>
            <person name="Bailey J.V."/>
        </authorList>
    </citation>
    <scope>NUCLEOTIDE SEQUENCE [LARGE SCALE GENOMIC DNA]</scope>
    <source>
        <strain evidence="5 6">SIP-G1</strain>
    </source>
</reference>
<dbReference type="InterPro" id="IPR001638">
    <property type="entry name" value="Solute-binding_3/MltF_N"/>
</dbReference>
<dbReference type="Gene3D" id="3.40.190.10">
    <property type="entry name" value="Periplasmic binding protein-like II"/>
    <property type="match status" value="2"/>
</dbReference>
<dbReference type="KEGG" id="seds:AAY24_10010"/>
<sequence>MKKQFVLAAILGITASLSSLSANAADLLDTIMQNKVVRIAVPQDYPPYGSVGSDMQPQGIDIDTARLIADKLNVRLQLIPVTGPNRVPYLQSGKADMTISSLGKTEERAKVIDYSIAYAPFFDAVFGKADLDVSTGEELAGKTVAVTRGSMQDDELSQFAPNAVIRRFEDNNSTISSYLSGQTELVAIGTTVTAALKKKDPDLDINLKLILSNAPCYVGLPKGNPKLVAKVNEILREAKADGTIDAISQKWLGAPAGDLPES</sequence>
<keyword evidence="2 3" id="KW-0732">Signal</keyword>
<feature type="chain" id="PRO_5002517755" evidence="3">
    <location>
        <begin position="25"/>
        <end position="262"/>
    </location>
</feature>
<dbReference type="OrthoDB" id="5363083at2"/>
<dbReference type="CDD" id="cd01072">
    <property type="entry name" value="PBP2_SMa0082_like"/>
    <property type="match status" value="1"/>
</dbReference>
<dbReference type="SMART" id="SM00062">
    <property type="entry name" value="PBPb"/>
    <property type="match status" value="1"/>
</dbReference>
<dbReference type="EMBL" id="CP011412">
    <property type="protein sequence ID" value="AKH20635.1"/>
    <property type="molecule type" value="Genomic_DNA"/>
</dbReference>
<name>A0A0F7K0F1_9GAMM</name>
<accession>A0A0F7K0F1</accession>
<dbReference type="PATRIC" id="fig|1543721.4.peg.2078"/>
<evidence type="ECO:0000256" key="2">
    <source>
        <dbReference type="ARBA" id="ARBA00022729"/>
    </source>
</evidence>
<proteinExistence type="inferred from homology"/>
<evidence type="ECO:0000259" key="4">
    <source>
        <dbReference type="SMART" id="SM00062"/>
    </source>
</evidence>
<dbReference type="PANTHER" id="PTHR35936">
    <property type="entry name" value="MEMBRANE-BOUND LYTIC MUREIN TRANSGLYCOSYLASE F"/>
    <property type="match status" value="1"/>
</dbReference>
<dbReference type="RefSeq" id="WP_046859568.1">
    <property type="nucleotide sequence ID" value="NZ_CP011412.1"/>
</dbReference>
<dbReference type="PANTHER" id="PTHR35936:SF37">
    <property type="entry name" value="AMINO ACID ABC TRANSPORTER SUBSTRATE-BINDING PROTEIN"/>
    <property type="match status" value="1"/>
</dbReference>